<dbReference type="PANTHER" id="PTHR45947">
    <property type="entry name" value="SULFOQUINOVOSYL TRANSFERASE SQD2"/>
    <property type="match status" value="1"/>
</dbReference>
<name>A0A2M7UH40_9BACT</name>
<dbReference type="PANTHER" id="PTHR45947:SF3">
    <property type="entry name" value="SULFOQUINOVOSYL TRANSFERASE SQD2"/>
    <property type="match status" value="1"/>
</dbReference>
<dbReference type="Proteomes" id="UP000229805">
    <property type="component" value="Unassembled WGS sequence"/>
</dbReference>
<proteinExistence type="predicted"/>
<evidence type="ECO:0000313" key="2">
    <source>
        <dbReference type="EMBL" id="PIZ70526.1"/>
    </source>
</evidence>
<gene>
    <name evidence="2" type="ORF">COY11_02515</name>
</gene>
<sequence length="147" mass="16599">HPDIKLIIIGDGPERLNLEKELAQEISENRVIFLGWIPNREMVDYYGLADVFLMPSEEEGFPRVLLEAMAAGLPFVAYDVGGVKEITPSAFSSNILPAGDIKQFASAVDKILSWDKYELTKWQTVAALWVSRFETKKVVKKFLSFFS</sequence>
<dbReference type="GO" id="GO:0016757">
    <property type="term" value="F:glycosyltransferase activity"/>
    <property type="evidence" value="ECO:0007669"/>
    <property type="project" value="InterPro"/>
</dbReference>
<dbReference type="Gene3D" id="3.40.50.2000">
    <property type="entry name" value="Glycogen Phosphorylase B"/>
    <property type="match status" value="2"/>
</dbReference>
<feature type="non-terminal residue" evidence="2">
    <location>
        <position position="1"/>
    </location>
</feature>
<organism evidence="2 3">
    <name type="scientific">Candidatus Portnoybacteria bacterium CG_4_10_14_0_2_um_filter_44_20</name>
    <dbReference type="NCBI Taxonomy" id="1974799"/>
    <lineage>
        <taxon>Bacteria</taxon>
        <taxon>Candidatus Portnoyibacteriota</taxon>
    </lineage>
</organism>
<accession>A0A2M7UH40</accession>
<dbReference type="InterPro" id="IPR050194">
    <property type="entry name" value="Glycosyltransferase_grp1"/>
</dbReference>
<dbReference type="AlphaFoldDB" id="A0A2M7UH40"/>
<dbReference type="SUPFAM" id="SSF53756">
    <property type="entry name" value="UDP-Glycosyltransferase/glycogen phosphorylase"/>
    <property type="match status" value="1"/>
</dbReference>
<evidence type="ECO:0000259" key="1">
    <source>
        <dbReference type="Pfam" id="PF00534"/>
    </source>
</evidence>
<dbReference type="Pfam" id="PF00534">
    <property type="entry name" value="Glycos_transf_1"/>
    <property type="match status" value="1"/>
</dbReference>
<evidence type="ECO:0000313" key="3">
    <source>
        <dbReference type="Proteomes" id="UP000229805"/>
    </source>
</evidence>
<reference evidence="3" key="1">
    <citation type="submission" date="2017-09" db="EMBL/GenBank/DDBJ databases">
        <title>Depth-based differentiation of microbial function through sediment-hosted aquifers and enrichment of novel symbionts in the deep terrestrial subsurface.</title>
        <authorList>
            <person name="Probst A.J."/>
            <person name="Ladd B."/>
            <person name="Jarett J.K."/>
            <person name="Geller-Mcgrath D.E."/>
            <person name="Sieber C.M.K."/>
            <person name="Emerson J.B."/>
            <person name="Anantharaman K."/>
            <person name="Thomas B.C."/>
            <person name="Malmstrom R."/>
            <person name="Stieglmeier M."/>
            <person name="Klingl A."/>
            <person name="Woyke T."/>
            <person name="Ryan C.M."/>
            <person name="Banfield J.F."/>
        </authorList>
    </citation>
    <scope>NUCLEOTIDE SEQUENCE [LARGE SCALE GENOMIC DNA]</scope>
</reference>
<feature type="domain" description="Glycosyl transferase family 1" evidence="1">
    <location>
        <begin position="1"/>
        <end position="115"/>
    </location>
</feature>
<dbReference type="EMBL" id="PFOG01000099">
    <property type="protein sequence ID" value="PIZ70526.1"/>
    <property type="molecule type" value="Genomic_DNA"/>
</dbReference>
<protein>
    <recommendedName>
        <fullName evidence="1">Glycosyl transferase family 1 domain-containing protein</fullName>
    </recommendedName>
</protein>
<dbReference type="InterPro" id="IPR001296">
    <property type="entry name" value="Glyco_trans_1"/>
</dbReference>
<comment type="caution">
    <text evidence="2">The sequence shown here is derived from an EMBL/GenBank/DDBJ whole genome shotgun (WGS) entry which is preliminary data.</text>
</comment>